<dbReference type="InterPro" id="IPR001357">
    <property type="entry name" value="BRCT_dom"/>
</dbReference>
<dbReference type="GO" id="GO:0005634">
    <property type="term" value="C:nucleus"/>
    <property type="evidence" value="ECO:0007669"/>
    <property type="project" value="UniProtKB-SubCell"/>
</dbReference>
<feature type="domain" description="Helicase ATP-binding" evidence="9">
    <location>
        <begin position="28"/>
        <end position="199"/>
    </location>
</feature>
<dbReference type="SUPFAM" id="SSF52949">
    <property type="entry name" value="Macro domain-like"/>
    <property type="match status" value="1"/>
</dbReference>
<feature type="domain" description="BRCT" evidence="8">
    <location>
        <begin position="967"/>
        <end position="1062"/>
    </location>
</feature>
<dbReference type="CDD" id="cd17919">
    <property type="entry name" value="DEXHc_Snf"/>
    <property type="match status" value="1"/>
</dbReference>
<dbReference type="InterPro" id="IPR000330">
    <property type="entry name" value="SNF2_N"/>
</dbReference>
<evidence type="ECO:0000256" key="2">
    <source>
        <dbReference type="ARBA" id="ARBA00007025"/>
    </source>
</evidence>
<feature type="compositionally biased region" description="Low complexity" evidence="7">
    <location>
        <begin position="934"/>
        <end position="943"/>
    </location>
</feature>
<dbReference type="Proteomes" id="UP000050761">
    <property type="component" value="Unassembled WGS sequence"/>
</dbReference>
<proteinExistence type="inferred from homology"/>
<dbReference type="Gene3D" id="3.40.50.10810">
    <property type="entry name" value="Tandem AAA-ATPase domain"/>
    <property type="match status" value="1"/>
</dbReference>
<dbReference type="PANTHER" id="PTHR47157:SF1">
    <property type="entry name" value="CHROMODOMAIN-HELICASE-DNA-BINDING PROTEIN 1-LIKE"/>
    <property type="match status" value="1"/>
</dbReference>
<evidence type="ECO:0000259" key="10">
    <source>
        <dbReference type="PROSITE" id="PS51194"/>
    </source>
</evidence>
<dbReference type="CDD" id="cd18793">
    <property type="entry name" value="SF2_C_SNF"/>
    <property type="match status" value="1"/>
</dbReference>
<dbReference type="GO" id="GO:0006338">
    <property type="term" value="P:chromatin remodeling"/>
    <property type="evidence" value="ECO:0007669"/>
    <property type="project" value="InterPro"/>
</dbReference>
<dbReference type="SMART" id="SM00292">
    <property type="entry name" value="BRCT"/>
    <property type="match status" value="1"/>
</dbReference>
<organism evidence="12 13">
    <name type="scientific">Heligmosomoides polygyrus</name>
    <name type="common">Parasitic roundworm</name>
    <dbReference type="NCBI Taxonomy" id="6339"/>
    <lineage>
        <taxon>Eukaryota</taxon>
        <taxon>Metazoa</taxon>
        <taxon>Ecdysozoa</taxon>
        <taxon>Nematoda</taxon>
        <taxon>Chromadorea</taxon>
        <taxon>Rhabditida</taxon>
        <taxon>Rhabditina</taxon>
        <taxon>Rhabditomorpha</taxon>
        <taxon>Strongyloidea</taxon>
        <taxon>Heligmosomidae</taxon>
        <taxon>Heligmosomoides</taxon>
    </lineage>
</organism>
<dbReference type="Gene3D" id="3.40.50.10190">
    <property type="entry name" value="BRCT domain"/>
    <property type="match status" value="1"/>
</dbReference>
<dbReference type="Gene3D" id="3.40.220.10">
    <property type="entry name" value="Leucine Aminopeptidase, subunit E, domain 1"/>
    <property type="match status" value="1"/>
</dbReference>
<feature type="compositionally biased region" description="Acidic residues" evidence="7">
    <location>
        <begin position="883"/>
        <end position="910"/>
    </location>
</feature>
<dbReference type="Gene3D" id="3.40.50.300">
    <property type="entry name" value="P-loop containing nucleotide triphosphate hydrolases"/>
    <property type="match status" value="1"/>
</dbReference>
<feature type="compositionally biased region" description="Acidic residues" evidence="7">
    <location>
        <begin position="855"/>
        <end position="870"/>
    </location>
</feature>
<protein>
    <submittedName>
        <fullName evidence="13">Helicase</fullName>
    </submittedName>
</protein>
<feature type="region of interest" description="Disordered" evidence="7">
    <location>
        <begin position="925"/>
        <end position="962"/>
    </location>
</feature>
<dbReference type="InterPro" id="IPR027417">
    <property type="entry name" value="P-loop_NTPase"/>
</dbReference>
<dbReference type="PANTHER" id="PTHR47157">
    <property type="entry name" value="CHROMODOMAIN-HELICASE-DNA-BINDING PROTEIN 1-LIKE"/>
    <property type="match status" value="1"/>
</dbReference>
<reference evidence="11 12" key="1">
    <citation type="submission" date="2018-11" db="EMBL/GenBank/DDBJ databases">
        <authorList>
            <consortium name="Pathogen Informatics"/>
        </authorList>
    </citation>
    <scope>NUCLEOTIDE SEQUENCE [LARGE SCALE GENOMIC DNA]</scope>
</reference>
<feature type="region of interest" description="Disordered" evidence="7">
    <location>
        <begin position="833"/>
        <end position="910"/>
    </location>
</feature>
<dbReference type="GO" id="GO:0003678">
    <property type="term" value="F:DNA helicase activity"/>
    <property type="evidence" value="ECO:0007669"/>
    <property type="project" value="InterPro"/>
</dbReference>
<keyword evidence="5" id="KW-0067">ATP-binding</keyword>
<dbReference type="AlphaFoldDB" id="A0A183G094"/>
<feature type="compositionally biased region" description="Basic and acidic residues" evidence="7">
    <location>
        <begin position="625"/>
        <end position="643"/>
    </location>
</feature>
<accession>A0A183G094</accession>
<dbReference type="SUPFAM" id="SSF52540">
    <property type="entry name" value="P-loop containing nucleoside triphosphate hydrolases"/>
    <property type="match status" value="2"/>
</dbReference>
<dbReference type="OrthoDB" id="5857104at2759"/>
<comment type="similarity">
    <text evidence="2">Belongs to the SNF2/RAD54 helicase family.</text>
</comment>
<dbReference type="GO" id="GO:0016787">
    <property type="term" value="F:hydrolase activity"/>
    <property type="evidence" value="ECO:0007669"/>
    <property type="project" value="UniProtKB-KW"/>
</dbReference>
<dbReference type="SUPFAM" id="SSF52113">
    <property type="entry name" value="BRCT domain"/>
    <property type="match status" value="1"/>
</dbReference>
<keyword evidence="3" id="KW-0547">Nucleotide-binding</keyword>
<sequence>MVNPLEKEWEEKGLTLRDYQKEGIMTMDSWYRAGHGGINGDEMGLGKTCQAIVQMVRLHEEGEGPFLVVCPLSVCDHWQSEVERFSCGVLEPIGYFGYEDARKSILKKLNKLKKNTLFITASHIFRNDCEIIWGLQQRSKLRFNVVVVDEAHCLKNLDCQLAERMKSYRKQAWFLLMTGTPIQNNLGELYSLLTFVHPQRFHDRITSKNFFIEKYTKDKSIPELQKILAKYMVRRTKDEVCKELPTCEQVILYHNISEMQKKLYLDIIASDYVIMGGIFRKELSNALSCQRFLIVVDINVQFSESIFATTNNNNQSLVNLHMQLRKCVAHPYLFRGMEPEPFEEGEHLVEASGKFMVSPSRFILDRLLKYLKERHHRCLIFSQFVIVLDIVQDFMDLRDYNYERVDGSVRAEERYAAIDKYQRAAKRRHDKTSEEEDPWCFLLTTKTGGVGLNLTGADTVIFLDADWNPQNDIQAMARCHRIGQDRPVRAVSLLSFTEVKLSAFDMLAMVKESLGTLTEQKHEKYILTDKELESVIGETDEDNNWLPLKDEKENEVPLALRLDPDEVDKRDTDYNDYRVFEGRQYRISAKDEQALEQLRLLHLERKTRSNKPLDCCGSDDEDDEQTLKEKKEKQQRDHMEAAEKRKKAVAEKTAATWKAHGYESKNLPMPSPDGQDEEVGEVEEGAGLFYVHGDVTRPQRSDDDTTVRSLILHLVDNSGKFGNGGVFSALRAKDPAVGERYELIHRMRDMKLGDCHLVENVKELRGAASGDDNDMQPSTSTDSHEHVVLFVAQSSKHRDVIRPALLEQCFSRIGQYARHNNASVHMARIGYENSPSVSPRVSKKRKITHAKDDFVVDEEEDDDEETDESSDASSSASEHDWSEAEEEEDSSEEDDDIGPSSEEVDDEELEELRIKRIARRRSQCLSVRKRRNSSAESRSSADSHPPPSTTFHAAEDASDSDGYCTPEHSAVFADVAVSLYGVEKQSVTALTDIINSNDGYVVPDDELQDATHAIVPVKTLLNSQQLKEYRALFSEGCVFVKEDWISDSIRAGKRLDTESYEVLM</sequence>
<evidence type="ECO:0000313" key="11">
    <source>
        <dbReference type="EMBL" id="VDO99812.1"/>
    </source>
</evidence>
<dbReference type="Pfam" id="PF00176">
    <property type="entry name" value="SNF2-rel_dom"/>
    <property type="match status" value="1"/>
</dbReference>
<dbReference type="InterPro" id="IPR043472">
    <property type="entry name" value="Macro_dom-like"/>
</dbReference>
<keyword evidence="6" id="KW-0539">Nucleus</keyword>
<gene>
    <name evidence="11" type="ORF">HPBE_LOCUS14495</name>
</gene>
<keyword evidence="4" id="KW-0378">Hydrolase</keyword>
<evidence type="ECO:0000256" key="5">
    <source>
        <dbReference type="ARBA" id="ARBA00022840"/>
    </source>
</evidence>
<dbReference type="Pfam" id="PF00271">
    <property type="entry name" value="Helicase_C"/>
    <property type="match status" value="1"/>
</dbReference>
<evidence type="ECO:0000256" key="4">
    <source>
        <dbReference type="ARBA" id="ARBA00022801"/>
    </source>
</evidence>
<dbReference type="SMART" id="SM00487">
    <property type="entry name" value="DEXDc"/>
    <property type="match status" value="1"/>
</dbReference>
<evidence type="ECO:0000259" key="8">
    <source>
        <dbReference type="PROSITE" id="PS50172"/>
    </source>
</evidence>
<feature type="region of interest" description="Disordered" evidence="7">
    <location>
        <begin position="609"/>
        <end position="652"/>
    </location>
</feature>
<evidence type="ECO:0000259" key="9">
    <source>
        <dbReference type="PROSITE" id="PS51192"/>
    </source>
</evidence>
<dbReference type="PROSITE" id="PS50172">
    <property type="entry name" value="BRCT"/>
    <property type="match status" value="1"/>
</dbReference>
<dbReference type="WBParaSite" id="HPBE_0001449401-mRNA-1">
    <property type="protein sequence ID" value="HPBE_0001449401-mRNA-1"/>
    <property type="gene ID" value="HPBE_0001449401"/>
</dbReference>
<evidence type="ECO:0000256" key="3">
    <source>
        <dbReference type="ARBA" id="ARBA00022741"/>
    </source>
</evidence>
<dbReference type="InterPro" id="IPR001650">
    <property type="entry name" value="Helicase_C-like"/>
</dbReference>
<evidence type="ECO:0000256" key="6">
    <source>
        <dbReference type="ARBA" id="ARBA00023242"/>
    </source>
</evidence>
<feature type="domain" description="Helicase C-terminal" evidence="10">
    <location>
        <begin position="363"/>
        <end position="533"/>
    </location>
</feature>
<dbReference type="InterPro" id="IPR038718">
    <property type="entry name" value="SNF2-like_sf"/>
</dbReference>
<comment type="subcellular location">
    <subcellularLocation>
        <location evidence="1">Nucleus</location>
    </subcellularLocation>
</comment>
<evidence type="ECO:0000256" key="1">
    <source>
        <dbReference type="ARBA" id="ARBA00004123"/>
    </source>
</evidence>
<dbReference type="InterPro" id="IPR014001">
    <property type="entry name" value="Helicase_ATP-bd"/>
</dbReference>
<accession>A0A3P8DUE0</accession>
<dbReference type="PROSITE" id="PS51194">
    <property type="entry name" value="HELICASE_CTER"/>
    <property type="match status" value="1"/>
</dbReference>
<reference evidence="13" key="2">
    <citation type="submission" date="2019-09" db="UniProtKB">
        <authorList>
            <consortium name="WormBaseParasite"/>
        </authorList>
    </citation>
    <scope>IDENTIFICATION</scope>
</reference>
<evidence type="ECO:0000313" key="12">
    <source>
        <dbReference type="Proteomes" id="UP000050761"/>
    </source>
</evidence>
<dbReference type="GO" id="GO:0005524">
    <property type="term" value="F:ATP binding"/>
    <property type="evidence" value="ECO:0007669"/>
    <property type="project" value="UniProtKB-KW"/>
</dbReference>
<dbReference type="InterPro" id="IPR049730">
    <property type="entry name" value="SNF2/RAD54-like_C"/>
</dbReference>
<name>A0A183G094_HELPZ</name>
<keyword evidence="12" id="KW-1185">Reference proteome</keyword>
<dbReference type="InterPro" id="IPR036420">
    <property type="entry name" value="BRCT_dom_sf"/>
</dbReference>
<dbReference type="EMBL" id="UZAH01028385">
    <property type="protein sequence ID" value="VDO99812.1"/>
    <property type="molecule type" value="Genomic_DNA"/>
</dbReference>
<dbReference type="InterPro" id="IPR031053">
    <property type="entry name" value="ALC1"/>
</dbReference>
<evidence type="ECO:0000256" key="7">
    <source>
        <dbReference type="SAM" id="MobiDB-lite"/>
    </source>
</evidence>
<dbReference type="PROSITE" id="PS51192">
    <property type="entry name" value="HELICASE_ATP_BIND_1"/>
    <property type="match status" value="1"/>
</dbReference>
<dbReference type="GO" id="GO:0006281">
    <property type="term" value="P:DNA repair"/>
    <property type="evidence" value="ECO:0007669"/>
    <property type="project" value="InterPro"/>
</dbReference>
<dbReference type="SMART" id="SM00490">
    <property type="entry name" value="HELICc"/>
    <property type="match status" value="1"/>
</dbReference>
<evidence type="ECO:0000313" key="13">
    <source>
        <dbReference type="WBParaSite" id="HPBE_0001449401-mRNA-1"/>
    </source>
</evidence>